<gene>
    <name evidence="4" type="ORF">LWI29_024948</name>
</gene>
<evidence type="ECO:0000259" key="3">
    <source>
        <dbReference type="Pfam" id="PF03469"/>
    </source>
</evidence>
<feature type="compositionally biased region" description="Polar residues" evidence="2">
    <location>
        <begin position="83"/>
        <end position="101"/>
    </location>
</feature>
<feature type="domain" description="Factor of DNA methylation 1-5/IDN2" evidence="3">
    <location>
        <begin position="691"/>
        <end position="821"/>
    </location>
</feature>
<protein>
    <recommendedName>
        <fullName evidence="3">Factor of DNA methylation 1-5/IDN2 domain-containing protein</fullName>
    </recommendedName>
</protein>
<dbReference type="Proteomes" id="UP001168877">
    <property type="component" value="Unassembled WGS sequence"/>
</dbReference>
<dbReference type="InterPro" id="IPR045177">
    <property type="entry name" value="FDM1-5/IDN2"/>
</dbReference>
<dbReference type="InterPro" id="IPR005379">
    <property type="entry name" value="FDM1-5/IDN2_XH"/>
</dbReference>
<feature type="region of interest" description="Disordered" evidence="2">
    <location>
        <begin position="30"/>
        <end position="104"/>
    </location>
</feature>
<dbReference type="PANTHER" id="PTHR21596">
    <property type="entry name" value="RIBONUCLEASE P SUBUNIT P38"/>
    <property type="match status" value="1"/>
</dbReference>
<feature type="coiled-coil region" evidence="1">
    <location>
        <begin position="625"/>
        <end position="652"/>
    </location>
</feature>
<sequence>METDYYKSLYPDYVCGKLLHKGKVVEVEEVIDDEEDVGSNEEQDEKLEDPANINDGDAGGVTGHVGGSRTGNVRQRNKRVHTEQPQVEGSRTSNVQQQNKQARIEQPQAIVKEIVKREMEAVVKRELHTLGDRMMGRIGTLIFNHQQSPASQYVVLSNDETVLAENVANACSSQGDAVVAAAGSAGVAGKATKTQSRMMRRCRLRMSQMHVLVKVLQLLLERPQKMQKSINDKLQDDMNCQKKELEQQAKELEECKAQNDLERTSLMDEIEQVVVRVPLPQAAHAANSEFDPPRLVSNAAHGTSAGFNSQPGSSNSANPIDQDSKLQMMVKEMELLRAELQEVKSKMCHESSAVSRLMDEKIKLHEEYTKDIRNAQSINKKQKHEMDCQKKELEQQAKKLEECKAQRALERRILMDEIEKVLLAEVYIWKFENMTKAALWGPLDFYVQMESPNYEEALKKARGLVTRLEQVIGDKNQQLIELKQELSDTKATMLELIVGLTEKVTAKDRKLFVLEQSYKDEISSRDRRLFELEQRCCESSAAATVRQLMDEKTKLHEEYTKEIRNAKYINIKQKHDMNCQKIELEQRAEELEDCKAWNALENRGLMDEIETLKGKLQNQNPSGSDSNLNDQIAILRDQLEEKTQALQYLESLNNTLTLKESMSNQELQDARKESISGLQDRLNSRTALAIKRMGEIDRTPFLQACSLKFPDGDWDEISAKLCSTWEENVKDPHWHPFRTIDYKGNLQVIVNEDDEKLKDLRNEYGEVVYEVVTDALLELNEYNPSGGYAVPEVWNVKEERKATMKEIVQYMMKQLKTRKRKSR</sequence>
<feature type="compositionally biased region" description="Acidic residues" evidence="2">
    <location>
        <begin position="30"/>
        <end position="47"/>
    </location>
</feature>
<evidence type="ECO:0000313" key="5">
    <source>
        <dbReference type="Proteomes" id="UP001168877"/>
    </source>
</evidence>
<comment type="caution">
    <text evidence="4">The sequence shown here is derived from an EMBL/GenBank/DDBJ whole genome shotgun (WGS) entry which is preliminary data.</text>
</comment>
<keyword evidence="5" id="KW-1185">Reference proteome</keyword>
<feature type="region of interest" description="Disordered" evidence="2">
    <location>
        <begin position="296"/>
        <end position="321"/>
    </location>
</feature>
<dbReference type="AlphaFoldDB" id="A0AA39SKV0"/>
<keyword evidence="1" id="KW-0175">Coiled coil</keyword>
<dbReference type="GO" id="GO:0080188">
    <property type="term" value="P:gene silencing by siRNA-directed DNA methylation"/>
    <property type="evidence" value="ECO:0007669"/>
    <property type="project" value="InterPro"/>
</dbReference>
<evidence type="ECO:0000256" key="1">
    <source>
        <dbReference type="SAM" id="Coils"/>
    </source>
</evidence>
<reference evidence="4" key="1">
    <citation type="journal article" date="2022" name="Plant J.">
        <title>Strategies of tolerance reflected in two North American maple genomes.</title>
        <authorList>
            <person name="McEvoy S.L."/>
            <person name="Sezen U.U."/>
            <person name="Trouern-Trend A."/>
            <person name="McMahon S.M."/>
            <person name="Schaberg P.G."/>
            <person name="Yang J."/>
            <person name="Wegrzyn J.L."/>
            <person name="Swenson N.G."/>
        </authorList>
    </citation>
    <scope>NUCLEOTIDE SEQUENCE</scope>
    <source>
        <strain evidence="4">NS2018</strain>
    </source>
</reference>
<evidence type="ECO:0000313" key="4">
    <source>
        <dbReference type="EMBL" id="KAK0592763.1"/>
    </source>
</evidence>
<accession>A0AA39SKV0</accession>
<name>A0AA39SKV0_ACESA</name>
<dbReference type="EMBL" id="JAUESC010000380">
    <property type="protein sequence ID" value="KAK0592763.1"/>
    <property type="molecule type" value="Genomic_DNA"/>
</dbReference>
<proteinExistence type="predicted"/>
<dbReference type="PANTHER" id="PTHR21596:SF82">
    <property type="entry name" value="FACTOR OF DNA METHYLATION 5-LIKE"/>
    <property type="match status" value="1"/>
</dbReference>
<feature type="coiled-coil region" evidence="1">
    <location>
        <begin position="326"/>
        <end position="410"/>
    </location>
</feature>
<feature type="compositionally biased region" description="Gly residues" evidence="2">
    <location>
        <begin position="57"/>
        <end position="69"/>
    </location>
</feature>
<feature type="coiled-coil region" evidence="1">
    <location>
        <begin position="231"/>
        <end position="262"/>
    </location>
</feature>
<organism evidence="4 5">
    <name type="scientific">Acer saccharum</name>
    <name type="common">Sugar maple</name>
    <dbReference type="NCBI Taxonomy" id="4024"/>
    <lineage>
        <taxon>Eukaryota</taxon>
        <taxon>Viridiplantae</taxon>
        <taxon>Streptophyta</taxon>
        <taxon>Embryophyta</taxon>
        <taxon>Tracheophyta</taxon>
        <taxon>Spermatophyta</taxon>
        <taxon>Magnoliopsida</taxon>
        <taxon>eudicotyledons</taxon>
        <taxon>Gunneridae</taxon>
        <taxon>Pentapetalae</taxon>
        <taxon>rosids</taxon>
        <taxon>malvids</taxon>
        <taxon>Sapindales</taxon>
        <taxon>Sapindaceae</taxon>
        <taxon>Hippocastanoideae</taxon>
        <taxon>Acereae</taxon>
        <taxon>Acer</taxon>
    </lineage>
</organism>
<dbReference type="Pfam" id="PF03469">
    <property type="entry name" value="XH"/>
    <property type="match status" value="1"/>
</dbReference>
<feature type="coiled-coil region" evidence="1">
    <location>
        <begin position="465"/>
        <end position="492"/>
    </location>
</feature>
<reference evidence="4" key="2">
    <citation type="submission" date="2023-06" db="EMBL/GenBank/DDBJ databases">
        <authorList>
            <person name="Swenson N.G."/>
            <person name="Wegrzyn J.L."/>
            <person name="Mcevoy S.L."/>
        </authorList>
    </citation>
    <scope>NUCLEOTIDE SEQUENCE</scope>
    <source>
        <strain evidence="4">NS2018</strain>
        <tissue evidence="4">Leaf</tissue>
    </source>
</reference>
<evidence type="ECO:0000256" key="2">
    <source>
        <dbReference type="SAM" id="MobiDB-lite"/>
    </source>
</evidence>
<feature type="compositionally biased region" description="Polar residues" evidence="2">
    <location>
        <begin position="305"/>
        <end position="321"/>
    </location>
</feature>